<dbReference type="AlphaFoldDB" id="A0A2K4WBG5"/>
<dbReference type="EMBL" id="LT963408">
    <property type="protein sequence ID" value="SOS33208.1"/>
    <property type="molecule type" value="Genomic_DNA"/>
</dbReference>
<accession>A0A2K4WBG5</accession>
<evidence type="ECO:0000313" key="1">
    <source>
        <dbReference type="EMBL" id="SOS33208.1"/>
    </source>
</evidence>
<evidence type="ECO:0000313" key="2">
    <source>
        <dbReference type="Proteomes" id="UP000238093"/>
    </source>
</evidence>
<reference evidence="2" key="1">
    <citation type="submission" date="2017-11" db="EMBL/GenBank/DDBJ databases">
        <authorList>
            <person name="Blom J."/>
        </authorList>
    </citation>
    <scope>NUCLEOTIDE SEQUENCE [LARGE SCALE GENOMIC DNA]</scope>
</reference>
<protein>
    <submittedName>
        <fullName evidence="1">Uncharacterized protein</fullName>
    </submittedName>
</protein>
<name>A0A2K4WBG5_9PSED</name>
<dbReference type="RefSeq" id="WP_104698399.1">
    <property type="nucleotide sequence ID" value="NZ_LT963408.1"/>
</dbReference>
<organism evidence="1 2">
    <name type="scientific">Pseudomonas syringae group genomosp. 3</name>
    <dbReference type="NCBI Taxonomy" id="251701"/>
    <lineage>
        <taxon>Bacteria</taxon>
        <taxon>Pseudomonadati</taxon>
        <taxon>Pseudomonadota</taxon>
        <taxon>Gammaproteobacteria</taxon>
        <taxon>Pseudomonadales</taxon>
        <taxon>Pseudomonadaceae</taxon>
        <taxon>Pseudomonas</taxon>
    </lineage>
</organism>
<gene>
    <name evidence="1" type="ORF">CFBP6411_01848</name>
</gene>
<proteinExistence type="predicted"/>
<dbReference type="Proteomes" id="UP000238093">
    <property type="component" value="Chromosome I"/>
</dbReference>
<sequence length="411" mass="47082">MIERNIVKPRGNQDKTQSVIHMNDMKKIDEIIVQQYCIRRLKLENPAEYTKLMLCRKELNDILKDAGFTISTNPIHASRVSALMGCLRFVELKKNRKLLRQGERNIKSQALLNELTESSSFDIAKHLLSSEVIDRLLSALFKWEPFVTEFEKKYNYLKYYSLFGVTNYAPGDVIFKRFLEAYHGLDEVYFDAQTFRKEALWLHSKKSYCDEHLAPLVSTAANEVTHFSSNIQILGGGQHKIFIEGSELKNHLVLAIPTNQTPDNIDESLRKLRIALMNEFVEQGGYYRFSSQAFTGSRFMSDFAYKPCVVGQWNRVKNKIVGLWAWDLARDNTVTDTVRIVKEIMGEVAKDAGLKATGYSEKSIQAYYESAVGQIGTGKRMGDNVLKIRDIDRQVTKSEIVLGLVERQIPI</sequence>